<dbReference type="AlphaFoldDB" id="X1I6G1"/>
<sequence>MRNKHTFKEGTECNCPKCGLSFYKTITIEYVTNQRGDVIEHRIR</sequence>
<protein>
    <recommendedName>
        <fullName evidence="2">TFIIS-type domain-containing protein</fullName>
    </recommendedName>
</protein>
<accession>X1I6G1</accession>
<evidence type="ECO:0008006" key="2">
    <source>
        <dbReference type="Google" id="ProtNLM"/>
    </source>
</evidence>
<reference evidence="1" key="1">
    <citation type="journal article" date="2014" name="Front. Microbiol.">
        <title>High frequency of phylogenetically diverse reductive dehalogenase-homologous genes in deep subseafloor sedimentary metagenomes.</title>
        <authorList>
            <person name="Kawai M."/>
            <person name="Futagami T."/>
            <person name="Toyoda A."/>
            <person name="Takaki Y."/>
            <person name="Nishi S."/>
            <person name="Hori S."/>
            <person name="Arai W."/>
            <person name="Tsubouchi T."/>
            <person name="Morono Y."/>
            <person name="Uchiyama I."/>
            <person name="Ito T."/>
            <person name="Fujiyama A."/>
            <person name="Inagaki F."/>
            <person name="Takami H."/>
        </authorList>
    </citation>
    <scope>NUCLEOTIDE SEQUENCE</scope>
    <source>
        <strain evidence="1">Expedition CK06-06</strain>
    </source>
</reference>
<dbReference type="EMBL" id="BARU01017712">
    <property type="protein sequence ID" value="GAH61694.1"/>
    <property type="molecule type" value="Genomic_DNA"/>
</dbReference>
<organism evidence="1">
    <name type="scientific">marine sediment metagenome</name>
    <dbReference type="NCBI Taxonomy" id="412755"/>
    <lineage>
        <taxon>unclassified sequences</taxon>
        <taxon>metagenomes</taxon>
        <taxon>ecological metagenomes</taxon>
    </lineage>
</organism>
<name>X1I6G1_9ZZZZ</name>
<evidence type="ECO:0000313" key="1">
    <source>
        <dbReference type="EMBL" id="GAH61694.1"/>
    </source>
</evidence>
<gene>
    <name evidence="1" type="ORF">S03H2_29352</name>
</gene>
<comment type="caution">
    <text evidence="1">The sequence shown here is derived from an EMBL/GenBank/DDBJ whole genome shotgun (WGS) entry which is preliminary data.</text>
</comment>
<proteinExistence type="predicted"/>